<keyword evidence="3 8" id="KW-0540">Nuclease</keyword>
<evidence type="ECO:0000256" key="4">
    <source>
        <dbReference type="ARBA" id="ARBA00022723"/>
    </source>
</evidence>
<feature type="binding site" evidence="8">
    <location>
        <position position="4"/>
    </location>
    <ligand>
        <name>Mg(2+)</name>
        <dbReference type="ChEBI" id="CHEBI:18420"/>
    </ligand>
</feature>
<dbReference type="InterPro" id="IPR050556">
    <property type="entry name" value="Type_II_TA_system_RNase"/>
</dbReference>
<dbReference type="InterPro" id="IPR022907">
    <property type="entry name" value="VapC_family"/>
</dbReference>
<name>A0ABV7SZ40_9SPHN</name>
<evidence type="ECO:0000256" key="3">
    <source>
        <dbReference type="ARBA" id="ARBA00022722"/>
    </source>
</evidence>
<comment type="function">
    <text evidence="8">Toxic component of a toxin-antitoxin (TA) system. An RNase.</text>
</comment>
<dbReference type="PANTHER" id="PTHR33653">
    <property type="entry name" value="RIBONUCLEASE VAPC2"/>
    <property type="match status" value="1"/>
</dbReference>
<evidence type="ECO:0000256" key="2">
    <source>
        <dbReference type="ARBA" id="ARBA00022649"/>
    </source>
</evidence>
<reference evidence="11" key="1">
    <citation type="journal article" date="2019" name="Int. J. Syst. Evol. Microbiol.">
        <title>The Global Catalogue of Microorganisms (GCM) 10K type strain sequencing project: providing services to taxonomists for standard genome sequencing and annotation.</title>
        <authorList>
            <consortium name="The Broad Institute Genomics Platform"/>
            <consortium name="The Broad Institute Genome Sequencing Center for Infectious Disease"/>
            <person name="Wu L."/>
            <person name="Ma J."/>
        </authorList>
    </citation>
    <scope>NUCLEOTIDE SEQUENCE [LARGE SCALE GENOMIC DNA]</scope>
    <source>
        <strain evidence="11">KCTC 42739</strain>
    </source>
</reference>
<accession>A0ABV7SZ40</accession>
<gene>
    <name evidence="8" type="primary">vapC</name>
    <name evidence="10" type="ORF">ACFONA_16580</name>
</gene>
<dbReference type="EMBL" id="JBHRXP010000007">
    <property type="protein sequence ID" value="MFC3581788.1"/>
    <property type="molecule type" value="Genomic_DNA"/>
</dbReference>
<dbReference type="CDD" id="cd09871">
    <property type="entry name" value="PIN_MtVapC28-VapC30-like"/>
    <property type="match status" value="1"/>
</dbReference>
<keyword evidence="4 8" id="KW-0479">Metal-binding</keyword>
<evidence type="ECO:0000256" key="1">
    <source>
        <dbReference type="ARBA" id="ARBA00001946"/>
    </source>
</evidence>
<comment type="cofactor">
    <cofactor evidence="1 8">
        <name>Mg(2+)</name>
        <dbReference type="ChEBI" id="CHEBI:18420"/>
    </cofactor>
</comment>
<dbReference type="HAMAP" id="MF_00265">
    <property type="entry name" value="VapC_Nob1"/>
    <property type="match status" value="1"/>
</dbReference>
<comment type="caution">
    <text evidence="10">The sequence shown here is derived from an EMBL/GenBank/DDBJ whole genome shotgun (WGS) entry which is preliminary data.</text>
</comment>
<organism evidence="10 11">
    <name type="scientific">Sphingomonas hylomeconis</name>
    <dbReference type="NCBI Taxonomy" id="1395958"/>
    <lineage>
        <taxon>Bacteria</taxon>
        <taxon>Pseudomonadati</taxon>
        <taxon>Pseudomonadota</taxon>
        <taxon>Alphaproteobacteria</taxon>
        <taxon>Sphingomonadales</taxon>
        <taxon>Sphingomonadaceae</taxon>
        <taxon>Sphingomonas</taxon>
    </lineage>
</organism>
<evidence type="ECO:0000256" key="5">
    <source>
        <dbReference type="ARBA" id="ARBA00022801"/>
    </source>
</evidence>
<comment type="similarity">
    <text evidence="7 8">Belongs to the PINc/VapC protein family.</text>
</comment>
<dbReference type="Pfam" id="PF01850">
    <property type="entry name" value="PIN"/>
    <property type="match status" value="1"/>
</dbReference>
<proteinExistence type="inferred from homology"/>
<evidence type="ECO:0000313" key="11">
    <source>
        <dbReference type="Proteomes" id="UP001595713"/>
    </source>
</evidence>
<protein>
    <recommendedName>
        <fullName evidence="8">Ribonuclease VapC</fullName>
        <shortName evidence="8">RNase VapC</shortName>
        <ecNumber evidence="8">3.1.-.-</ecNumber>
    </recommendedName>
    <alternativeName>
        <fullName evidence="8">Toxin VapC</fullName>
    </alternativeName>
</protein>
<keyword evidence="11" id="KW-1185">Reference proteome</keyword>
<feature type="domain" description="PIN" evidence="9">
    <location>
        <begin position="1"/>
        <end position="125"/>
    </location>
</feature>
<dbReference type="EC" id="3.1.-.-" evidence="8"/>
<evidence type="ECO:0000256" key="6">
    <source>
        <dbReference type="ARBA" id="ARBA00022842"/>
    </source>
</evidence>
<evidence type="ECO:0000256" key="7">
    <source>
        <dbReference type="ARBA" id="ARBA00038093"/>
    </source>
</evidence>
<keyword evidence="6 8" id="KW-0460">Magnesium</keyword>
<keyword evidence="8" id="KW-0800">Toxin</keyword>
<keyword evidence="5 8" id="KW-0378">Hydrolase</keyword>
<evidence type="ECO:0000256" key="8">
    <source>
        <dbReference type="HAMAP-Rule" id="MF_00265"/>
    </source>
</evidence>
<evidence type="ECO:0000259" key="9">
    <source>
        <dbReference type="Pfam" id="PF01850"/>
    </source>
</evidence>
<dbReference type="InterPro" id="IPR029060">
    <property type="entry name" value="PIN-like_dom_sf"/>
</dbReference>
<dbReference type="Proteomes" id="UP001595713">
    <property type="component" value="Unassembled WGS sequence"/>
</dbReference>
<feature type="binding site" evidence="8">
    <location>
        <position position="100"/>
    </location>
    <ligand>
        <name>Mg(2+)</name>
        <dbReference type="ChEBI" id="CHEBI:18420"/>
    </ligand>
</feature>
<dbReference type="InterPro" id="IPR002716">
    <property type="entry name" value="PIN_dom"/>
</dbReference>
<dbReference type="SUPFAM" id="SSF88723">
    <property type="entry name" value="PIN domain-like"/>
    <property type="match status" value="1"/>
</dbReference>
<dbReference type="RefSeq" id="WP_261292380.1">
    <property type="nucleotide sequence ID" value="NZ_JANQBK010000001.1"/>
</dbReference>
<evidence type="ECO:0000313" key="10">
    <source>
        <dbReference type="EMBL" id="MFC3581788.1"/>
    </source>
</evidence>
<dbReference type="Gene3D" id="3.40.50.1010">
    <property type="entry name" value="5'-nuclease"/>
    <property type="match status" value="1"/>
</dbReference>
<dbReference type="PANTHER" id="PTHR33653:SF1">
    <property type="entry name" value="RIBONUCLEASE VAPC2"/>
    <property type="match status" value="1"/>
</dbReference>
<keyword evidence="2 8" id="KW-1277">Toxin-antitoxin system</keyword>
<sequence>MILDTSAVIAILRNEPEARPFVEAMLAAETLWLSAGSWLELTAVTTRAADKHIGDAADLLLERFGVVIQDVTKEIAVVARDGYRSYGRGTGHAAKLNFGDCFAYALAKVTGEPLLFKGDDFTHTDIVPALTPPPPRADPAPAAR</sequence>